<sequence>MNPEISISGFIVSILKLADLEKYQQLSQGILNEIKSLNTDFGCNNIRRCDYNHHCQSVESNAKSLSIPA</sequence>
<dbReference type="KEGG" id="gsn:YC6258_05506"/>
<dbReference type="Proteomes" id="UP000032266">
    <property type="component" value="Chromosome"/>
</dbReference>
<accession>A0A0C5W4J4</accession>
<organism evidence="1 2">
    <name type="scientific">Gynuella sunshinyii YC6258</name>
    <dbReference type="NCBI Taxonomy" id="1445510"/>
    <lineage>
        <taxon>Bacteria</taxon>
        <taxon>Pseudomonadati</taxon>
        <taxon>Pseudomonadota</taxon>
        <taxon>Gammaproteobacteria</taxon>
        <taxon>Oceanospirillales</taxon>
        <taxon>Saccharospirillaceae</taxon>
        <taxon>Gynuella</taxon>
    </lineage>
</organism>
<dbReference type="HOGENOM" id="CLU_2770121_0_0_6"/>
<dbReference type="EMBL" id="CP007142">
    <property type="protein sequence ID" value="AJQ97534.1"/>
    <property type="molecule type" value="Genomic_DNA"/>
</dbReference>
<name>A0A0C5W4J4_9GAMM</name>
<evidence type="ECO:0000313" key="1">
    <source>
        <dbReference type="EMBL" id="AJQ97534.1"/>
    </source>
</evidence>
<protein>
    <submittedName>
        <fullName evidence="1">Uncharacterized protein</fullName>
    </submittedName>
</protein>
<gene>
    <name evidence="1" type="ORF">YC6258_05506</name>
</gene>
<proteinExistence type="predicted"/>
<evidence type="ECO:0000313" key="2">
    <source>
        <dbReference type="Proteomes" id="UP000032266"/>
    </source>
</evidence>
<dbReference type="AlphaFoldDB" id="A0A0C5W4J4"/>
<reference evidence="1 2" key="1">
    <citation type="submission" date="2014-01" db="EMBL/GenBank/DDBJ databases">
        <title>Full genme sequencing of cellulolytic bacterium Gynuella sunshinyii YC6258T gen. nov., sp. nov.</title>
        <authorList>
            <person name="Khan H."/>
            <person name="Chung E.J."/>
            <person name="Chung Y.R."/>
        </authorList>
    </citation>
    <scope>NUCLEOTIDE SEQUENCE [LARGE SCALE GENOMIC DNA]</scope>
    <source>
        <strain evidence="1 2">YC6258</strain>
    </source>
</reference>
<keyword evidence="2" id="KW-1185">Reference proteome</keyword>
<dbReference type="STRING" id="1445510.YC6258_05506"/>